<organism evidence="2">
    <name type="scientific">Anopheles triannulatus</name>
    <dbReference type="NCBI Taxonomy" id="58253"/>
    <lineage>
        <taxon>Eukaryota</taxon>
        <taxon>Metazoa</taxon>
        <taxon>Ecdysozoa</taxon>
        <taxon>Arthropoda</taxon>
        <taxon>Hexapoda</taxon>
        <taxon>Insecta</taxon>
        <taxon>Pterygota</taxon>
        <taxon>Neoptera</taxon>
        <taxon>Endopterygota</taxon>
        <taxon>Diptera</taxon>
        <taxon>Nematocera</taxon>
        <taxon>Culicoidea</taxon>
        <taxon>Culicidae</taxon>
        <taxon>Anophelinae</taxon>
        <taxon>Anopheles</taxon>
    </lineage>
</organism>
<protein>
    <submittedName>
        <fullName evidence="2">Putative secreted protein</fullName>
    </submittedName>
</protein>
<dbReference type="EMBL" id="GGFK01013785">
    <property type="protein sequence ID" value="MBW47106.1"/>
    <property type="molecule type" value="Transcribed_RNA"/>
</dbReference>
<accession>A0A2M4B265</accession>
<evidence type="ECO:0000256" key="1">
    <source>
        <dbReference type="SAM" id="SignalP"/>
    </source>
</evidence>
<name>A0A2M4B265_9DIPT</name>
<sequence length="72" mass="7907">MRFGSMYAPWLCMVMLVRCAMQSHHLHIARWPCDGGGGDDGAARDGGVHGLMGEVGCGVRRVDRYLKNQNTT</sequence>
<feature type="signal peptide" evidence="1">
    <location>
        <begin position="1"/>
        <end position="22"/>
    </location>
</feature>
<dbReference type="AlphaFoldDB" id="A0A2M4B265"/>
<feature type="chain" id="PRO_5014727460" evidence="1">
    <location>
        <begin position="23"/>
        <end position="72"/>
    </location>
</feature>
<reference evidence="2" key="1">
    <citation type="submission" date="2018-01" db="EMBL/GenBank/DDBJ databases">
        <title>An insight into the sialome of Amazonian anophelines.</title>
        <authorList>
            <person name="Ribeiro J.M."/>
            <person name="Scarpassa V."/>
            <person name="Calvo E."/>
        </authorList>
    </citation>
    <scope>NUCLEOTIDE SEQUENCE</scope>
    <source>
        <tissue evidence="2">Salivary glands</tissue>
    </source>
</reference>
<evidence type="ECO:0000313" key="2">
    <source>
        <dbReference type="EMBL" id="MBW47106.1"/>
    </source>
</evidence>
<proteinExistence type="predicted"/>
<keyword evidence="1" id="KW-0732">Signal</keyword>